<reference evidence="2" key="1">
    <citation type="submission" date="2020-09" db="EMBL/GenBank/DDBJ databases">
        <title>Parvovirus dark matter in the feces of wild birds.</title>
        <authorList>
            <person name="Dai Z."/>
            <person name="Yang S."/>
            <person name="Zhang W."/>
        </authorList>
    </citation>
    <scope>NUCLEOTIDE SEQUENCE</scope>
    <source>
        <strain evidence="2">War203par01</strain>
    </source>
</reference>
<evidence type="ECO:0000313" key="2">
    <source>
        <dbReference type="EMBL" id="QVW56791.1"/>
    </source>
</evidence>
<dbReference type="GO" id="GO:0005198">
    <property type="term" value="F:structural molecule activity"/>
    <property type="evidence" value="ECO:0007669"/>
    <property type="project" value="InterPro"/>
</dbReference>
<dbReference type="EMBL" id="MW046517">
    <property type="protein sequence ID" value="QVW56791.1"/>
    <property type="molecule type" value="Genomic_DNA"/>
</dbReference>
<proteinExistence type="predicted"/>
<organism evidence="2">
    <name type="scientific">Phylloscopus inornatus ambidensovirus</name>
    <dbReference type="NCBI Taxonomy" id="2794452"/>
    <lineage>
        <taxon>Viruses</taxon>
        <taxon>Monodnaviria</taxon>
        <taxon>Shotokuvirae</taxon>
        <taxon>Cossaviricota</taxon>
        <taxon>Quintoviricetes</taxon>
        <taxon>Piccovirales</taxon>
        <taxon>Parvoviridae</taxon>
        <taxon>Densovirinae</taxon>
        <taxon>Ambidensovirus</taxon>
    </lineage>
</organism>
<dbReference type="InterPro" id="IPR003433">
    <property type="entry name" value="Capsid_VP4_densovirus"/>
</dbReference>
<protein>
    <submittedName>
        <fullName evidence="2">Structural protein VP1</fullName>
    </submittedName>
</protein>
<evidence type="ECO:0000256" key="1">
    <source>
        <dbReference type="SAM" id="MobiDB-lite"/>
    </source>
</evidence>
<dbReference type="Pfam" id="PF02336">
    <property type="entry name" value="Denso_VP4"/>
    <property type="match status" value="1"/>
</dbReference>
<accession>A0A8E7G278</accession>
<feature type="region of interest" description="Disordered" evidence="1">
    <location>
        <begin position="1"/>
        <end position="21"/>
    </location>
</feature>
<sequence length="503" mass="54591">MPSIKRMGSDTISSSDAKKPAIAPTAAPATDLLQNAMGLTGTGAEQASGGASSDGQMEYCIERPMSHFGDRINTYRKSHKFMTFGLAPAVISPGTVSDADRWITSYLAEVPWHIPAFYLTPSEFNLLSKGAHCVELSVEVIYRGTTIQFETASTATGLATLNQINDIGIAHALNKTGWGSNVSFTGFNATEAMIPSGIAKPKYDAVTNYRGMTSDFYGTDNSDTNFANYIPHHQMGRHCFLYNYWAMSTRAATTATPTAAQNLYGGWPALSEKFKQCDGKTVVNTTVAKSTYHPKMGQLKEPLKHLGLGLPYPNIGANMRVQIQGQLVQPRVLSATRDAVGTLANEQKDGDRWILGEQKTNFSNDNTGGTPTVPTWNIYSPIEKSQVSRSGFWGEQDAHIQPSLHIGVQPVPALSTAALLADNASFNLWTDTRAYWEVVATMKVKEMNPTHLPYATVSNVPQGDVVMELLTTAMPDFNKNPADDGATFQGLYKYQGGNILPPI</sequence>
<name>A0A8E7G278_9VIRU</name>